<dbReference type="GeneID" id="25568801"/>
<evidence type="ECO:0000259" key="4">
    <source>
        <dbReference type="PROSITE" id="PS51710"/>
    </source>
</evidence>
<dbReference type="Pfam" id="PF16897">
    <property type="entry name" value="MMR_HSR1_Xtn"/>
    <property type="match status" value="1"/>
</dbReference>
<dbReference type="InterPro" id="IPR012676">
    <property type="entry name" value="TGS-like"/>
</dbReference>
<keyword evidence="3" id="KW-0175">Coiled coil</keyword>
<dbReference type="FunFam" id="3.10.20.30:FF:000003">
    <property type="entry name" value="Developmentally-regulated GTP-binding protein 1"/>
    <property type="match status" value="1"/>
</dbReference>
<reference evidence="6 7" key="1">
    <citation type="submission" date="2010-05" db="EMBL/GenBank/DDBJ databases">
        <title>The Genome Sequence of Thecamonas trahens ATCC 50062.</title>
        <authorList>
            <consortium name="The Broad Institute Genome Sequencing Platform"/>
            <person name="Russ C."/>
            <person name="Cuomo C."/>
            <person name="Shea T."/>
            <person name="Young S.K."/>
            <person name="Zeng Q."/>
            <person name="Koehrsen M."/>
            <person name="Haas B."/>
            <person name="Borodovsky M."/>
            <person name="Guigo R."/>
            <person name="Alvarado L."/>
            <person name="Berlin A."/>
            <person name="Bochicchio J."/>
            <person name="Borenstein D."/>
            <person name="Chapman S."/>
            <person name="Chen Z."/>
            <person name="Freedman E."/>
            <person name="Gellesch M."/>
            <person name="Goldberg J."/>
            <person name="Griggs A."/>
            <person name="Gujja S."/>
            <person name="Heilman E."/>
            <person name="Heiman D."/>
            <person name="Hepburn T."/>
            <person name="Howarth C."/>
            <person name="Jen D."/>
            <person name="Larson L."/>
            <person name="Mehta T."/>
            <person name="Park D."/>
            <person name="Pearson M."/>
            <person name="Roberts A."/>
            <person name="Saif S."/>
            <person name="Shenoy N."/>
            <person name="Sisk P."/>
            <person name="Stolte C."/>
            <person name="Sykes S."/>
            <person name="Thomson T."/>
            <person name="Walk T."/>
            <person name="White J."/>
            <person name="Yandava C."/>
            <person name="Burger G."/>
            <person name="Gray M.W."/>
            <person name="Holland P.W.H."/>
            <person name="King N."/>
            <person name="Lang F.B.F."/>
            <person name="Roger A.J."/>
            <person name="Ruiz-Trillo I."/>
            <person name="Lander E."/>
            <person name="Nusbaum C."/>
        </authorList>
    </citation>
    <scope>NUCLEOTIDE SEQUENCE [LARGE SCALE GENOMIC DNA]</scope>
    <source>
        <strain evidence="6 7">ATCC 50062</strain>
    </source>
</reference>
<sequence>MTTRWSTSTDTMGLLDKIKDLEAEIARTQKNKATEKHLGSLRAKLAKARAEMMEGPKSSGKGEGFDVAKAGDARVSMVGFPSVGKSTLLSKVTDTESTSGAYEFTTLTCIPGVIEYMGANIQLLDLPGIIEGAAKGKGRGRQVIGVARTSDLILMMMDASKGEIQRKLLEAELESVGIRLNEQPPDITFKVKKGGGIQFNSTVPLTKIDENVVKSILSTYKIHHAEVLFREDATMQQFIDVIQGNRRYIRCLYVYNKMDTVWMEEVERLANQPDTIVISCAWDINLDWLIESIWDYLDLTRVYTKKRSAMPDFDEPFILRDGTDVESVCRSIHNDMVNTFKYATVWGRSSKFNPNPQRVGLKHVLADEDVLQIVAATIDG</sequence>
<evidence type="ECO:0000256" key="2">
    <source>
        <dbReference type="ARBA" id="ARBA00023134"/>
    </source>
</evidence>
<evidence type="ECO:0000313" key="6">
    <source>
        <dbReference type="EMBL" id="KNC55032.1"/>
    </source>
</evidence>
<protein>
    <submittedName>
        <fullName evidence="6">Developmentally-regulated GTP-binding protein 2</fullName>
    </submittedName>
</protein>
<evidence type="ECO:0000313" key="7">
    <source>
        <dbReference type="Proteomes" id="UP000054408"/>
    </source>
</evidence>
<dbReference type="PANTHER" id="PTHR43127">
    <property type="entry name" value="DEVELOPMENTALLY-REGULATED GTP-BINDING PROTEIN 2"/>
    <property type="match status" value="1"/>
</dbReference>
<dbReference type="OrthoDB" id="603at2759"/>
<accession>A0A0L0DS08</accession>
<dbReference type="RefSeq" id="XP_013753338.1">
    <property type="nucleotide sequence ID" value="XM_013897884.1"/>
</dbReference>
<proteinExistence type="predicted"/>
<dbReference type="Pfam" id="PF01926">
    <property type="entry name" value="MMR_HSR1"/>
    <property type="match status" value="1"/>
</dbReference>
<name>A0A0L0DS08_THETB</name>
<dbReference type="PROSITE" id="PS51710">
    <property type="entry name" value="G_OBG"/>
    <property type="match status" value="1"/>
</dbReference>
<dbReference type="InterPro" id="IPR027417">
    <property type="entry name" value="P-loop_NTPase"/>
</dbReference>
<dbReference type="InterPro" id="IPR031662">
    <property type="entry name" value="GTP-binding_2"/>
</dbReference>
<dbReference type="AlphaFoldDB" id="A0A0L0DS08"/>
<dbReference type="SUPFAM" id="SSF52540">
    <property type="entry name" value="P-loop containing nucleoside triphosphate hydrolases"/>
    <property type="match status" value="1"/>
</dbReference>
<evidence type="ECO:0000256" key="1">
    <source>
        <dbReference type="ARBA" id="ARBA00022741"/>
    </source>
</evidence>
<dbReference type="OMA" id="DVCDQVH"/>
<dbReference type="eggNOG" id="KOG1486">
    <property type="taxonomic scope" value="Eukaryota"/>
</dbReference>
<dbReference type="CDD" id="cd01896">
    <property type="entry name" value="DRG"/>
    <property type="match status" value="1"/>
</dbReference>
<evidence type="ECO:0000259" key="5">
    <source>
        <dbReference type="PROSITE" id="PS51880"/>
    </source>
</evidence>
<gene>
    <name evidence="6" type="ORF">AMSG_10626</name>
</gene>
<dbReference type="GO" id="GO:0005525">
    <property type="term" value="F:GTP binding"/>
    <property type="evidence" value="ECO:0007669"/>
    <property type="project" value="UniProtKB-KW"/>
</dbReference>
<dbReference type="InterPro" id="IPR006073">
    <property type="entry name" value="GTP-bd"/>
</dbReference>
<dbReference type="PROSITE" id="PS00905">
    <property type="entry name" value="GTP1_OBG"/>
    <property type="match status" value="1"/>
</dbReference>
<keyword evidence="7" id="KW-1185">Reference proteome</keyword>
<dbReference type="InterPro" id="IPR045001">
    <property type="entry name" value="DRG"/>
</dbReference>
<dbReference type="SUPFAM" id="SSF81271">
    <property type="entry name" value="TGS-like"/>
    <property type="match status" value="1"/>
</dbReference>
<evidence type="ECO:0000256" key="3">
    <source>
        <dbReference type="SAM" id="Coils"/>
    </source>
</evidence>
<dbReference type="InterPro" id="IPR005225">
    <property type="entry name" value="Small_GTP-bd"/>
</dbReference>
<dbReference type="STRING" id="461836.A0A0L0DS08"/>
<dbReference type="InterPro" id="IPR031167">
    <property type="entry name" value="G_OBG"/>
</dbReference>
<dbReference type="PRINTS" id="PR00326">
    <property type="entry name" value="GTP1OBG"/>
</dbReference>
<dbReference type="Gene3D" id="3.10.20.30">
    <property type="match status" value="1"/>
</dbReference>
<dbReference type="InterPro" id="IPR006074">
    <property type="entry name" value="GTP1-OBG_CS"/>
</dbReference>
<dbReference type="InterPro" id="IPR012675">
    <property type="entry name" value="Beta-grasp_dom_sf"/>
</dbReference>
<dbReference type="Gene3D" id="6.10.140.1070">
    <property type="match status" value="2"/>
</dbReference>
<dbReference type="GO" id="GO:0003924">
    <property type="term" value="F:GTPase activity"/>
    <property type="evidence" value="ECO:0007669"/>
    <property type="project" value="InterPro"/>
</dbReference>
<organism evidence="6 7">
    <name type="scientific">Thecamonas trahens ATCC 50062</name>
    <dbReference type="NCBI Taxonomy" id="461836"/>
    <lineage>
        <taxon>Eukaryota</taxon>
        <taxon>Apusozoa</taxon>
        <taxon>Apusomonadida</taxon>
        <taxon>Apusomonadidae</taxon>
        <taxon>Thecamonas</taxon>
    </lineage>
</organism>
<dbReference type="Proteomes" id="UP000054408">
    <property type="component" value="Unassembled WGS sequence"/>
</dbReference>
<dbReference type="EMBL" id="GL349494">
    <property type="protein sequence ID" value="KNC55032.1"/>
    <property type="molecule type" value="Genomic_DNA"/>
</dbReference>
<dbReference type="InterPro" id="IPR004095">
    <property type="entry name" value="TGS"/>
</dbReference>
<dbReference type="NCBIfam" id="TIGR00231">
    <property type="entry name" value="small_GTP"/>
    <property type="match status" value="1"/>
</dbReference>
<dbReference type="Pfam" id="PF02824">
    <property type="entry name" value="TGS"/>
    <property type="match status" value="1"/>
</dbReference>
<feature type="domain" description="OBG-type G" evidence="4">
    <location>
        <begin position="73"/>
        <end position="298"/>
    </location>
</feature>
<feature type="domain" description="TGS" evidence="5">
    <location>
        <begin position="298"/>
        <end position="375"/>
    </location>
</feature>
<dbReference type="PROSITE" id="PS51880">
    <property type="entry name" value="TGS"/>
    <property type="match status" value="1"/>
</dbReference>
<keyword evidence="2" id="KW-0342">GTP-binding</keyword>
<keyword evidence="1" id="KW-0547">Nucleotide-binding</keyword>
<dbReference type="FunFam" id="3.40.50.300:FF:000740">
    <property type="entry name" value="Putative GTP-binding protein 1"/>
    <property type="match status" value="1"/>
</dbReference>
<feature type="coiled-coil region" evidence="3">
    <location>
        <begin position="11"/>
        <end position="51"/>
    </location>
</feature>